<evidence type="ECO:0000256" key="5">
    <source>
        <dbReference type="ARBA" id="ARBA00022741"/>
    </source>
</evidence>
<accession>A0A162Q5M2</accession>
<dbReference type="GO" id="GO:0044779">
    <property type="term" value="P:meiotic spindle checkpoint signaling"/>
    <property type="evidence" value="ECO:0007669"/>
    <property type="project" value="UniProtKB-ARBA"/>
</dbReference>
<feature type="active site" description="Proton acceptor" evidence="10">
    <location>
        <position position="241"/>
    </location>
</feature>
<evidence type="ECO:0000256" key="16">
    <source>
        <dbReference type="SAM" id="MobiDB-lite"/>
    </source>
</evidence>
<dbReference type="PROSITE" id="PS00107">
    <property type="entry name" value="PROTEIN_KINASE_ATP"/>
    <property type="match status" value="1"/>
</dbReference>
<comment type="catalytic activity">
    <reaction evidence="9 15">
        <text>L-seryl-[protein] + ATP = O-phospho-L-seryl-[protein] + ADP + H(+)</text>
        <dbReference type="Rhea" id="RHEA:17989"/>
        <dbReference type="Rhea" id="RHEA-COMP:9863"/>
        <dbReference type="Rhea" id="RHEA-COMP:11604"/>
        <dbReference type="ChEBI" id="CHEBI:15378"/>
        <dbReference type="ChEBI" id="CHEBI:29999"/>
        <dbReference type="ChEBI" id="CHEBI:30616"/>
        <dbReference type="ChEBI" id="CHEBI:83421"/>
        <dbReference type="ChEBI" id="CHEBI:456216"/>
        <dbReference type="EC" id="2.7.11.1"/>
    </reaction>
</comment>
<keyword evidence="3 14" id="KW-0723">Serine/threonine-protein kinase</keyword>
<feature type="binding site" evidence="11">
    <location>
        <begin position="196"/>
        <end position="198"/>
    </location>
    <ligand>
        <name>ATP</name>
        <dbReference type="ChEBI" id="CHEBI:30616"/>
    </ligand>
</feature>
<dbReference type="SUPFAM" id="SSF56112">
    <property type="entry name" value="Protein kinase-like (PK-like)"/>
    <property type="match status" value="1"/>
</dbReference>
<evidence type="ECO:0000256" key="6">
    <source>
        <dbReference type="ARBA" id="ARBA00022777"/>
    </source>
</evidence>
<evidence type="ECO:0000313" key="18">
    <source>
        <dbReference type="EMBL" id="KZL88081.1"/>
    </source>
</evidence>
<evidence type="ECO:0000256" key="4">
    <source>
        <dbReference type="ARBA" id="ARBA00022679"/>
    </source>
</evidence>
<evidence type="ECO:0000256" key="13">
    <source>
        <dbReference type="PROSITE-ProRule" id="PRU10141"/>
    </source>
</evidence>
<comment type="catalytic activity">
    <reaction evidence="8 15">
        <text>L-threonyl-[protein] + ATP = O-phospho-L-threonyl-[protein] + ADP + H(+)</text>
        <dbReference type="Rhea" id="RHEA:46608"/>
        <dbReference type="Rhea" id="RHEA-COMP:11060"/>
        <dbReference type="Rhea" id="RHEA-COMP:11605"/>
        <dbReference type="ChEBI" id="CHEBI:15378"/>
        <dbReference type="ChEBI" id="CHEBI:30013"/>
        <dbReference type="ChEBI" id="CHEBI:30616"/>
        <dbReference type="ChEBI" id="CHEBI:61977"/>
        <dbReference type="ChEBI" id="CHEBI:456216"/>
        <dbReference type="EC" id="2.7.11.1"/>
    </reaction>
</comment>
<dbReference type="GO" id="GO:0072479">
    <property type="term" value="P:response to mitotic cell cycle spindle assembly checkpoint signaling"/>
    <property type="evidence" value="ECO:0007669"/>
    <property type="project" value="UniProtKB-ARBA"/>
</dbReference>
<dbReference type="CDD" id="cd14007">
    <property type="entry name" value="STKc_Aurora"/>
    <property type="match status" value="1"/>
</dbReference>
<evidence type="ECO:0000256" key="8">
    <source>
        <dbReference type="ARBA" id="ARBA00047899"/>
    </source>
</evidence>
<organism evidence="18 19">
    <name type="scientific">Colletotrichum incanum</name>
    <name type="common">Soybean anthracnose fungus</name>
    <dbReference type="NCBI Taxonomy" id="1573173"/>
    <lineage>
        <taxon>Eukaryota</taxon>
        <taxon>Fungi</taxon>
        <taxon>Dikarya</taxon>
        <taxon>Ascomycota</taxon>
        <taxon>Pezizomycotina</taxon>
        <taxon>Sordariomycetes</taxon>
        <taxon>Hypocreomycetidae</taxon>
        <taxon>Glomerellales</taxon>
        <taxon>Glomerellaceae</taxon>
        <taxon>Colletotrichum</taxon>
        <taxon>Colletotrichum spaethianum species complex</taxon>
    </lineage>
</organism>
<sequence>MASQSLAARAKGASVNDEKDSGSLFKPYVEDLNMEMTHGSGGPNVVKDTLDIHSDNVIPSTNPVSQVAKREIKSPDTESKQPRSNFSETLNKNLNRDRHSISVAVELAVPKVFHLGMFDIGRPLGKGTFGRVYLARERTNGFVCALKVLNKKHLQGSRMQEQVRREIDIQIRLRHPNILRLYGHFHDSRRVFLILEFAGKGELYKQLRKETRFSERKTARYIAQIAVALSYLHQKHVIHRDIKPENILIGIHGEIKISDFGWSVHASTNRRSTLCGTLDYLPPEMMKPTGSVEYDEKVDLWSLGVLTYEFLVGGPPFEDTPEKTRTRIAKADMKVPSYVSLEAKDFIEKVGESLSIFLAPPLTSN</sequence>
<reference evidence="18 19" key="1">
    <citation type="submission" date="2015-06" db="EMBL/GenBank/DDBJ databases">
        <title>Survival trade-offs in plant roots during colonization by closely related pathogenic and mutualistic fungi.</title>
        <authorList>
            <person name="Hacquard S."/>
            <person name="Kracher B."/>
            <person name="Hiruma K."/>
            <person name="Weinman A."/>
            <person name="Muench P."/>
            <person name="Garrido Oter R."/>
            <person name="Ver Loren van Themaat E."/>
            <person name="Dallerey J.-F."/>
            <person name="Damm U."/>
            <person name="Henrissat B."/>
            <person name="Lespinet O."/>
            <person name="Thon M."/>
            <person name="Kemen E."/>
            <person name="McHardy A.C."/>
            <person name="Schulze-Lefert P."/>
            <person name="O'Connell R.J."/>
        </authorList>
    </citation>
    <scope>NUCLEOTIDE SEQUENCE [LARGE SCALE GENOMIC DNA]</scope>
    <source>
        <strain evidence="18 19">MAFF 238704</strain>
    </source>
</reference>
<dbReference type="InterPro" id="IPR000719">
    <property type="entry name" value="Prot_kinase_dom"/>
</dbReference>
<dbReference type="GO" id="GO:0008608">
    <property type="term" value="P:attachment of spindle microtubules to kinetochore"/>
    <property type="evidence" value="ECO:0007669"/>
    <property type="project" value="UniProtKB-ARBA"/>
</dbReference>
<dbReference type="GO" id="GO:0004674">
    <property type="term" value="F:protein serine/threonine kinase activity"/>
    <property type="evidence" value="ECO:0007669"/>
    <property type="project" value="UniProtKB-KW"/>
</dbReference>
<evidence type="ECO:0000256" key="1">
    <source>
        <dbReference type="ARBA" id="ARBA00012513"/>
    </source>
</evidence>
<dbReference type="FunFam" id="1.10.510.10:FF:000235">
    <property type="entry name" value="Serine/threonine-protein kinase ark1"/>
    <property type="match status" value="1"/>
</dbReference>
<dbReference type="GO" id="GO:0090266">
    <property type="term" value="P:regulation of mitotic cell cycle spindle assembly checkpoint"/>
    <property type="evidence" value="ECO:0007669"/>
    <property type="project" value="UniProtKB-ARBA"/>
</dbReference>
<dbReference type="EMBL" id="LFIW01000088">
    <property type="protein sequence ID" value="KZL88081.1"/>
    <property type="molecule type" value="Genomic_DNA"/>
</dbReference>
<dbReference type="InterPro" id="IPR011009">
    <property type="entry name" value="Kinase-like_dom_sf"/>
</dbReference>
<evidence type="ECO:0000313" key="19">
    <source>
        <dbReference type="Proteomes" id="UP000076584"/>
    </source>
</evidence>
<comment type="caution">
    <text evidence="18">The sequence shown here is derived from an EMBL/GenBank/DDBJ whole genome shotgun (WGS) entry which is preliminary data.</text>
</comment>
<dbReference type="PROSITE" id="PS00108">
    <property type="entry name" value="PROTEIN_KINASE_ST"/>
    <property type="match status" value="1"/>
</dbReference>
<dbReference type="PROSITE" id="PS50011">
    <property type="entry name" value="PROTEIN_KINASE_DOM"/>
    <property type="match status" value="1"/>
</dbReference>
<evidence type="ECO:0000256" key="12">
    <source>
        <dbReference type="PIRSR" id="PIRSR630616-3"/>
    </source>
</evidence>
<evidence type="ECO:0000256" key="3">
    <source>
        <dbReference type="ARBA" id="ARBA00022527"/>
    </source>
</evidence>
<name>A0A162Q5M2_COLIC</name>
<dbReference type="GO" id="GO:0032133">
    <property type="term" value="C:chromosome passenger complex"/>
    <property type="evidence" value="ECO:0007669"/>
    <property type="project" value="UniProtKB-ARBA"/>
</dbReference>
<dbReference type="GO" id="GO:0005524">
    <property type="term" value="F:ATP binding"/>
    <property type="evidence" value="ECO:0007669"/>
    <property type="project" value="UniProtKB-UniRule"/>
</dbReference>
<feature type="binding site" evidence="11">
    <location>
        <position position="259"/>
    </location>
    <ligand>
        <name>ATP</name>
        <dbReference type="ChEBI" id="CHEBI:30616"/>
    </ligand>
</feature>
<dbReference type="PANTHER" id="PTHR24350">
    <property type="entry name" value="SERINE/THREONINE-PROTEIN KINASE IAL-RELATED"/>
    <property type="match status" value="1"/>
</dbReference>
<feature type="compositionally biased region" description="Basic and acidic residues" evidence="16">
    <location>
        <begin position="68"/>
        <end position="81"/>
    </location>
</feature>
<dbReference type="GO" id="GO:0051233">
    <property type="term" value="C:spindle midzone"/>
    <property type="evidence" value="ECO:0007669"/>
    <property type="project" value="UniProtKB-ARBA"/>
</dbReference>
<keyword evidence="19" id="KW-1185">Reference proteome</keyword>
<evidence type="ECO:0000256" key="11">
    <source>
        <dbReference type="PIRSR" id="PIRSR630616-2"/>
    </source>
</evidence>
<keyword evidence="6 15" id="KW-0418">Kinase</keyword>
<dbReference type="AlphaFoldDB" id="A0A162Q5M2"/>
<evidence type="ECO:0000256" key="14">
    <source>
        <dbReference type="RuleBase" id="RU000304"/>
    </source>
</evidence>
<feature type="region of interest" description="Disordered" evidence="16">
    <location>
        <begin position="54"/>
        <end position="88"/>
    </location>
</feature>
<dbReference type="Pfam" id="PF00069">
    <property type="entry name" value="Pkinase"/>
    <property type="match status" value="1"/>
</dbReference>
<keyword evidence="5 11" id="KW-0547">Nucleotide-binding</keyword>
<dbReference type="GO" id="GO:0032465">
    <property type="term" value="P:regulation of cytokinesis"/>
    <property type="evidence" value="ECO:0007669"/>
    <property type="project" value="UniProtKB-ARBA"/>
</dbReference>
<dbReference type="GO" id="GO:0000776">
    <property type="term" value="C:kinetochore"/>
    <property type="evidence" value="ECO:0007669"/>
    <property type="project" value="UniProtKB-ARBA"/>
</dbReference>
<dbReference type="GO" id="GO:1902115">
    <property type="term" value="P:regulation of organelle assembly"/>
    <property type="evidence" value="ECO:0007669"/>
    <property type="project" value="UniProtKB-ARBA"/>
</dbReference>
<dbReference type="SMART" id="SM00220">
    <property type="entry name" value="S_TKc"/>
    <property type="match status" value="1"/>
</dbReference>
<feature type="binding site" evidence="11">
    <location>
        <begin position="245"/>
        <end position="246"/>
    </location>
    <ligand>
        <name>ATP</name>
        <dbReference type="ChEBI" id="CHEBI:30616"/>
    </ligand>
</feature>
<feature type="domain" description="Protein kinase" evidence="17">
    <location>
        <begin position="118"/>
        <end position="365"/>
    </location>
</feature>
<keyword evidence="4 15" id="KW-0808">Transferase</keyword>
<dbReference type="GO" id="GO:0000819">
    <property type="term" value="P:sister chromatid segregation"/>
    <property type="evidence" value="ECO:0007669"/>
    <property type="project" value="UniProtKB-ARBA"/>
</dbReference>
<evidence type="ECO:0000256" key="10">
    <source>
        <dbReference type="PIRSR" id="PIRSR630616-1"/>
    </source>
</evidence>
<proteinExistence type="inferred from homology"/>
<dbReference type="InterPro" id="IPR008271">
    <property type="entry name" value="Ser/Thr_kinase_AS"/>
</dbReference>
<feature type="region of interest" description="Disordered" evidence="16">
    <location>
        <begin position="1"/>
        <end position="23"/>
    </location>
</feature>
<evidence type="ECO:0000259" key="17">
    <source>
        <dbReference type="PROSITE" id="PS50011"/>
    </source>
</evidence>
<evidence type="ECO:0000256" key="7">
    <source>
        <dbReference type="ARBA" id="ARBA00022840"/>
    </source>
</evidence>
<protein>
    <recommendedName>
        <fullName evidence="2 15">Aurora kinase</fullName>
        <ecNumber evidence="1 15">2.7.11.1</ecNumber>
    </recommendedName>
</protein>
<dbReference type="STRING" id="1573173.A0A162Q5M2"/>
<keyword evidence="7 11" id="KW-0067">ATP-binding</keyword>
<feature type="binding site" evidence="11 13">
    <location>
        <position position="147"/>
    </location>
    <ligand>
        <name>ATP</name>
        <dbReference type="ChEBI" id="CHEBI:30616"/>
    </ligand>
</feature>
<dbReference type="InterPro" id="IPR030616">
    <property type="entry name" value="Aur-like"/>
</dbReference>
<evidence type="ECO:0000256" key="9">
    <source>
        <dbReference type="ARBA" id="ARBA00048679"/>
    </source>
</evidence>
<comment type="similarity">
    <text evidence="15">Belongs to the protein kinase superfamily. Ser/Thr protein kinase family. Aurora subfamily.</text>
</comment>
<dbReference type="Gene3D" id="1.10.510.10">
    <property type="entry name" value="Transferase(Phosphotransferase) domain 1"/>
    <property type="match status" value="1"/>
</dbReference>
<gene>
    <name evidence="18" type="ORF">CI238_10857</name>
</gene>
<dbReference type="EC" id="2.7.11.1" evidence="1 15"/>
<evidence type="ECO:0000256" key="15">
    <source>
        <dbReference type="RuleBase" id="RU367134"/>
    </source>
</evidence>
<dbReference type="Proteomes" id="UP000076584">
    <property type="component" value="Unassembled WGS sequence"/>
</dbReference>
<dbReference type="FunFam" id="3.30.200.20:FF:000042">
    <property type="entry name" value="Aurora kinase A"/>
    <property type="match status" value="1"/>
</dbReference>
<feature type="cross-link" description="Glycyl lysine isopeptide (Lys-Gly) (interchain with G-Cter in SUMO2)" evidence="12">
    <location>
        <position position="243"/>
    </location>
</feature>
<dbReference type="GO" id="GO:0045143">
    <property type="term" value="P:homologous chromosome segregation"/>
    <property type="evidence" value="ECO:0007669"/>
    <property type="project" value="UniProtKB-ARBA"/>
</dbReference>
<evidence type="ECO:0000256" key="2">
    <source>
        <dbReference type="ARBA" id="ARBA00021157"/>
    </source>
</evidence>
<dbReference type="InterPro" id="IPR017441">
    <property type="entry name" value="Protein_kinase_ATP_BS"/>
</dbReference>